<evidence type="ECO:0000313" key="3">
    <source>
        <dbReference type="EMBL" id="ATM24571.1"/>
    </source>
</evidence>
<proteinExistence type="predicted"/>
<feature type="signal peptide" evidence="1">
    <location>
        <begin position="1"/>
        <end position="36"/>
    </location>
</feature>
<dbReference type="PROSITE" id="PS51781">
    <property type="entry name" value="SH3B"/>
    <property type="match status" value="1"/>
</dbReference>
<keyword evidence="4" id="KW-1185">Reference proteome</keyword>
<geneLocation type="plasmid" evidence="4">
    <name>pmdjk44.1</name>
</geneLocation>
<keyword evidence="3" id="KW-0614">Plasmid</keyword>
<gene>
    <name evidence="3" type="ORF">SMD44_p10072</name>
</gene>
<keyword evidence="1" id="KW-0732">Signal</keyword>
<dbReference type="AlphaFoldDB" id="A0A291W4K3"/>
<dbReference type="RefSeq" id="WP_100112411.1">
    <property type="nucleotide sequence ID" value="NZ_CP023976.1"/>
</dbReference>
<dbReference type="InterPro" id="IPR003646">
    <property type="entry name" value="SH3-like_bac-type"/>
</dbReference>
<feature type="domain" description="SH3b" evidence="2">
    <location>
        <begin position="50"/>
        <end position="121"/>
    </location>
</feature>
<dbReference type="OrthoDB" id="4240385at2"/>
<organism evidence="3 4">
    <name type="scientific">Streptomyces alboflavus</name>
    <dbReference type="NCBI Taxonomy" id="67267"/>
    <lineage>
        <taxon>Bacteria</taxon>
        <taxon>Bacillati</taxon>
        <taxon>Actinomycetota</taxon>
        <taxon>Actinomycetes</taxon>
        <taxon>Kitasatosporales</taxon>
        <taxon>Streptomycetaceae</taxon>
        <taxon>Streptomyces</taxon>
    </lineage>
</organism>
<evidence type="ECO:0000256" key="1">
    <source>
        <dbReference type="SAM" id="SignalP"/>
    </source>
</evidence>
<evidence type="ECO:0000259" key="2">
    <source>
        <dbReference type="PROSITE" id="PS51781"/>
    </source>
</evidence>
<evidence type="ECO:0000313" key="4">
    <source>
        <dbReference type="Proteomes" id="UP000195880"/>
    </source>
</evidence>
<name>A0A291W4K3_9ACTN</name>
<feature type="chain" id="PRO_5013149486" description="SH3b domain-containing protein" evidence="1">
    <location>
        <begin position="37"/>
        <end position="122"/>
    </location>
</feature>
<dbReference type="Proteomes" id="UP000195880">
    <property type="component" value="Plasmid pMDJK44.1"/>
</dbReference>
<dbReference type="KEGG" id="salf:SMD44_p10072"/>
<dbReference type="Gene3D" id="2.30.30.40">
    <property type="entry name" value="SH3 Domains"/>
    <property type="match status" value="1"/>
</dbReference>
<dbReference type="EMBL" id="CP023976">
    <property type="protein sequence ID" value="ATM24571.1"/>
    <property type="molecule type" value="Genomic_DNA"/>
</dbReference>
<accession>A0A291W4K3</accession>
<reference evidence="3 4" key="1">
    <citation type="submission" date="2017-10" db="EMBL/GenBank/DDBJ databases">
        <title>Streptomyces alboflavus Genome sequencing and assembly.</title>
        <authorList>
            <person name="Wang Y."/>
            <person name="Du B."/>
            <person name="Ding Y."/>
            <person name="Liu H."/>
            <person name="Hou Q."/>
            <person name="Liu K."/>
            <person name="Wang C."/>
            <person name="Yao L."/>
        </authorList>
    </citation>
    <scope>NUCLEOTIDE SEQUENCE [LARGE SCALE GENOMIC DNA]</scope>
    <source>
        <strain evidence="3 4">MDJK44</strain>
        <plasmid evidence="4">Plasmid pmdjk44.1</plasmid>
    </source>
</reference>
<sequence length="122" mass="12904">MKLQHARTPARLIASAALALSVTAGLSVATAPAAHAVGESRLCTVNWSHGESGTISKNGWNLRTGPSTGYVSKGLMYRGDKVKLLCSRGNWDYTELSKRSKSGIAKGTRGWVRGDGLYQLGG</sequence>
<protein>
    <recommendedName>
        <fullName evidence="2">SH3b domain-containing protein</fullName>
    </recommendedName>
</protein>